<gene>
    <name evidence="3" type="ORF">HNP98_001732</name>
</gene>
<evidence type="ECO:0000259" key="2">
    <source>
        <dbReference type="Pfam" id="PF13628"/>
    </source>
</evidence>
<protein>
    <submittedName>
        <fullName evidence="3">Membrane protein</fullName>
    </submittedName>
</protein>
<sequence>MPFTTVSLRARLPLLALAGLLASACSSGPGNTDDPVAAAQAQNEHKIDDAGITKKQQADADFLVKTASNGLLEQELAKLAQAKAATVAVRAFGPPLLQSRLDLLAALRTLAGAKQLAVPAALGKDEQAAYHDASQLTGLELDKKLLATTIRALKQDRDAFQRMEKEAYDGDIRAFAAKYGAPAGQQLDAAQAAEDVLNK</sequence>
<proteinExistence type="predicted"/>
<accession>A0ABX2FQY3</accession>
<keyword evidence="1" id="KW-0732">Signal</keyword>
<evidence type="ECO:0000313" key="3">
    <source>
        <dbReference type="EMBL" id="NRT18909.1"/>
    </source>
</evidence>
<feature type="chain" id="PRO_5045500649" evidence="1">
    <location>
        <begin position="33"/>
        <end position="199"/>
    </location>
</feature>
<dbReference type="Proteomes" id="UP000779507">
    <property type="component" value="Unassembled WGS sequence"/>
</dbReference>
<evidence type="ECO:0000256" key="1">
    <source>
        <dbReference type="SAM" id="SignalP"/>
    </source>
</evidence>
<feature type="signal peptide" evidence="1">
    <location>
        <begin position="1"/>
        <end position="32"/>
    </location>
</feature>
<dbReference type="EMBL" id="JABSNP010000006">
    <property type="protein sequence ID" value="NRT18909.1"/>
    <property type="molecule type" value="Genomic_DNA"/>
</dbReference>
<keyword evidence="4" id="KW-1185">Reference proteome</keyword>
<evidence type="ECO:0000313" key="4">
    <source>
        <dbReference type="Proteomes" id="UP000779507"/>
    </source>
</evidence>
<comment type="caution">
    <text evidence="3">The sequence shown here is derived from an EMBL/GenBank/DDBJ whole genome shotgun (WGS) entry which is preliminary data.</text>
</comment>
<reference evidence="3 4" key="1">
    <citation type="submission" date="2020-05" db="EMBL/GenBank/DDBJ databases">
        <title>Genomic Encyclopedia of Type Strains, Phase IV (KMG-V): Genome sequencing to study the core and pangenomes of soil and plant-associated prokaryotes.</title>
        <authorList>
            <person name="Whitman W."/>
        </authorList>
    </citation>
    <scope>NUCLEOTIDE SEQUENCE [LARGE SCALE GENOMIC DNA]</scope>
    <source>
        <strain evidence="3 4">9A</strain>
    </source>
</reference>
<dbReference type="Pfam" id="PF13628">
    <property type="entry name" value="DUF4142"/>
    <property type="match status" value="1"/>
</dbReference>
<dbReference type="InterPro" id="IPR025419">
    <property type="entry name" value="DUF4142"/>
</dbReference>
<dbReference type="RefSeq" id="WP_173809642.1">
    <property type="nucleotide sequence ID" value="NZ_JABSNP010000006.1"/>
</dbReference>
<organism evidence="3 4">
    <name type="scientific">Hymenobacter caeli</name>
    <dbReference type="NCBI Taxonomy" id="2735894"/>
    <lineage>
        <taxon>Bacteria</taxon>
        <taxon>Pseudomonadati</taxon>
        <taxon>Bacteroidota</taxon>
        <taxon>Cytophagia</taxon>
        <taxon>Cytophagales</taxon>
        <taxon>Hymenobacteraceae</taxon>
        <taxon>Hymenobacter</taxon>
    </lineage>
</organism>
<name>A0ABX2FQY3_9BACT</name>
<feature type="domain" description="DUF4142" evidence="2">
    <location>
        <begin position="58"/>
        <end position="192"/>
    </location>
</feature>